<dbReference type="NCBIfam" id="TIGR01484">
    <property type="entry name" value="HAD-SF-IIB"/>
    <property type="match status" value="1"/>
</dbReference>
<dbReference type="SFLD" id="SFLDS00003">
    <property type="entry name" value="Haloacid_Dehalogenase"/>
    <property type="match status" value="1"/>
</dbReference>
<dbReference type="Pfam" id="PF08282">
    <property type="entry name" value="Hydrolase_3"/>
    <property type="match status" value="1"/>
</dbReference>
<dbReference type="PANTHER" id="PTHR10000:SF8">
    <property type="entry name" value="HAD SUPERFAMILY HYDROLASE-LIKE, TYPE 3"/>
    <property type="match status" value="1"/>
</dbReference>
<dbReference type="EMBL" id="JBBMER010000003">
    <property type="protein sequence ID" value="MEQ2379405.1"/>
    <property type="molecule type" value="Genomic_DNA"/>
</dbReference>
<dbReference type="RefSeq" id="WP_242858612.1">
    <property type="nucleotide sequence ID" value="NZ_DAWDAH010000001.1"/>
</dbReference>
<dbReference type="Gene3D" id="3.30.1240.10">
    <property type="match status" value="1"/>
</dbReference>
<sequence>MKQLIGICKGSIPDTYIRIIKDRYLTMKYKAIALDLDGTLTDHNKKLPEANKEAVWAAIDKDVTVILASGRPLFGITPIADELELDKRGGYILAYNGGEIINCLNGDVIVSHELPRQCIDDICDYARANDVYALTYSDGKIAAESDDDEYVLKEAFCNNTTIIKTDDLKKYVDYPVNKFLVVGRHDKLVPVQEALLEHYSDVLDAFYSEDYFLEVVPKGVAKDKSLQQLLGKLSIKEDELIACGDGMNDIPMLKIAGVAAVMDNAYEEVKKYADYIAPSNDESGVADIIKRFILNA</sequence>
<dbReference type="GO" id="GO:0016787">
    <property type="term" value="F:hydrolase activity"/>
    <property type="evidence" value="ECO:0007669"/>
    <property type="project" value="UniProtKB-KW"/>
</dbReference>
<proteinExistence type="predicted"/>
<dbReference type="SUPFAM" id="SSF56784">
    <property type="entry name" value="HAD-like"/>
    <property type="match status" value="1"/>
</dbReference>
<keyword evidence="2" id="KW-1185">Reference proteome</keyword>
<keyword evidence="1" id="KW-0378">Hydrolase</keyword>
<accession>A0ABV1BWH8</accession>
<gene>
    <name evidence="1" type="ORF">WMO14_05865</name>
</gene>
<comment type="caution">
    <text evidence="1">The sequence shown here is derived from an EMBL/GenBank/DDBJ whole genome shotgun (WGS) entry which is preliminary data.</text>
</comment>
<dbReference type="InterPro" id="IPR023214">
    <property type="entry name" value="HAD_sf"/>
</dbReference>
<dbReference type="InterPro" id="IPR000150">
    <property type="entry name" value="Cof"/>
</dbReference>
<protein>
    <submittedName>
        <fullName evidence="1">Cof-type HAD-IIB family hydrolase</fullName>
        <ecNumber evidence="1">3.1.3.-</ecNumber>
    </submittedName>
</protein>
<reference evidence="1 2" key="1">
    <citation type="submission" date="2024-03" db="EMBL/GenBank/DDBJ databases">
        <title>Human intestinal bacterial collection.</title>
        <authorList>
            <person name="Pauvert C."/>
            <person name="Hitch T.C.A."/>
            <person name="Clavel T."/>
        </authorList>
    </citation>
    <scope>NUCLEOTIDE SEQUENCE [LARGE SCALE GENOMIC DNA]</scope>
    <source>
        <strain evidence="1 2">CLA-AA-H255</strain>
    </source>
</reference>
<organism evidence="1 2">
    <name type="scientific">[Lactobacillus] rogosae</name>
    <dbReference type="NCBI Taxonomy" id="706562"/>
    <lineage>
        <taxon>Bacteria</taxon>
        <taxon>Bacillati</taxon>
        <taxon>Bacillota</taxon>
        <taxon>Clostridia</taxon>
        <taxon>Lachnospirales</taxon>
        <taxon>Lachnospiraceae</taxon>
        <taxon>Lachnospira</taxon>
    </lineage>
</organism>
<dbReference type="PANTHER" id="PTHR10000">
    <property type="entry name" value="PHOSPHOSERINE PHOSPHATASE"/>
    <property type="match status" value="1"/>
</dbReference>
<name>A0ABV1BWH8_9FIRM</name>
<dbReference type="Gene3D" id="3.40.50.1000">
    <property type="entry name" value="HAD superfamily/HAD-like"/>
    <property type="match status" value="1"/>
</dbReference>
<dbReference type="InterPro" id="IPR036412">
    <property type="entry name" value="HAD-like_sf"/>
</dbReference>
<evidence type="ECO:0000313" key="1">
    <source>
        <dbReference type="EMBL" id="MEQ2379405.1"/>
    </source>
</evidence>
<dbReference type="InterPro" id="IPR006379">
    <property type="entry name" value="HAD-SF_hydro_IIB"/>
</dbReference>
<dbReference type="NCBIfam" id="TIGR00099">
    <property type="entry name" value="Cof-subfamily"/>
    <property type="match status" value="1"/>
</dbReference>
<dbReference type="Proteomes" id="UP001442364">
    <property type="component" value="Unassembled WGS sequence"/>
</dbReference>
<evidence type="ECO:0000313" key="2">
    <source>
        <dbReference type="Proteomes" id="UP001442364"/>
    </source>
</evidence>
<dbReference type="CDD" id="cd07516">
    <property type="entry name" value="HAD_Pase"/>
    <property type="match status" value="1"/>
</dbReference>
<dbReference type="SFLD" id="SFLDG01144">
    <property type="entry name" value="C2.B.4:_PGP_Like"/>
    <property type="match status" value="1"/>
</dbReference>
<dbReference type="EC" id="3.1.3.-" evidence="1"/>
<dbReference type="SFLD" id="SFLDG01140">
    <property type="entry name" value="C2.B:_Phosphomannomutase_and_P"/>
    <property type="match status" value="1"/>
</dbReference>